<accession>A0A0G0Z1J8</accession>
<gene>
    <name evidence="7" type="primary">rpsM</name>
    <name evidence="10" type="ORF">UU72_C0032G0003</name>
</gene>
<comment type="function">
    <text evidence="7">Located at the top of the head of the 30S subunit, it contacts several helices of the 16S rRNA. In the 70S ribosome it contacts the 23S rRNA (bridge B1a) and protein L5 of the 50S subunit (bridge B1b), connecting the 2 subunits; these bridges are implicated in subunit movement. Contacts the tRNAs in the A and P-sites.</text>
</comment>
<evidence type="ECO:0000256" key="9">
    <source>
        <dbReference type="SAM" id="MobiDB-lite"/>
    </source>
</evidence>
<evidence type="ECO:0000256" key="1">
    <source>
        <dbReference type="ARBA" id="ARBA00008080"/>
    </source>
</evidence>
<dbReference type="GO" id="GO:0003735">
    <property type="term" value="F:structural constituent of ribosome"/>
    <property type="evidence" value="ECO:0007669"/>
    <property type="project" value="InterPro"/>
</dbReference>
<evidence type="ECO:0000256" key="4">
    <source>
        <dbReference type="ARBA" id="ARBA00022980"/>
    </source>
</evidence>
<evidence type="ECO:0000256" key="5">
    <source>
        <dbReference type="ARBA" id="ARBA00023274"/>
    </source>
</evidence>
<keyword evidence="5 7" id="KW-0687">Ribonucleoprotein</keyword>
<evidence type="ECO:0000256" key="6">
    <source>
        <dbReference type="ARBA" id="ARBA00035166"/>
    </source>
</evidence>
<dbReference type="Gene3D" id="1.10.8.50">
    <property type="match status" value="1"/>
</dbReference>
<dbReference type="GO" id="GO:0006412">
    <property type="term" value="P:translation"/>
    <property type="evidence" value="ECO:0007669"/>
    <property type="project" value="UniProtKB-UniRule"/>
</dbReference>
<dbReference type="GO" id="GO:0019843">
    <property type="term" value="F:rRNA binding"/>
    <property type="evidence" value="ECO:0007669"/>
    <property type="project" value="UniProtKB-UniRule"/>
</dbReference>
<dbReference type="HAMAP" id="MF_01315">
    <property type="entry name" value="Ribosomal_uS13"/>
    <property type="match status" value="1"/>
</dbReference>
<evidence type="ECO:0000313" key="10">
    <source>
        <dbReference type="EMBL" id="KKS15871.1"/>
    </source>
</evidence>
<dbReference type="InterPro" id="IPR019980">
    <property type="entry name" value="Ribosomal_uS13_bac-type"/>
</dbReference>
<evidence type="ECO:0000256" key="2">
    <source>
        <dbReference type="ARBA" id="ARBA00022730"/>
    </source>
</evidence>
<dbReference type="Pfam" id="PF00416">
    <property type="entry name" value="Ribosomal_S13"/>
    <property type="match status" value="1"/>
</dbReference>
<dbReference type="PANTHER" id="PTHR10871">
    <property type="entry name" value="30S RIBOSOMAL PROTEIN S13/40S RIBOSOMAL PROTEIN S18"/>
    <property type="match status" value="1"/>
</dbReference>
<keyword evidence="4 7" id="KW-0689">Ribosomal protein</keyword>
<protein>
    <recommendedName>
        <fullName evidence="6 7">Small ribosomal subunit protein uS13</fullName>
    </recommendedName>
</protein>
<keyword evidence="3 7" id="KW-0694">RNA-binding</keyword>
<dbReference type="InterPro" id="IPR027437">
    <property type="entry name" value="Rbsml_uS13_C"/>
</dbReference>
<reference evidence="10 11" key="1">
    <citation type="journal article" date="2015" name="Nature">
        <title>rRNA introns, odd ribosomes, and small enigmatic genomes across a large radiation of phyla.</title>
        <authorList>
            <person name="Brown C.T."/>
            <person name="Hug L.A."/>
            <person name="Thomas B.C."/>
            <person name="Sharon I."/>
            <person name="Castelle C.J."/>
            <person name="Singh A."/>
            <person name="Wilkins M.J."/>
            <person name="Williams K.H."/>
            <person name="Banfield J.F."/>
        </authorList>
    </citation>
    <scope>NUCLEOTIDE SEQUENCE [LARGE SCALE GENOMIC DNA]</scope>
</reference>
<dbReference type="NCBIfam" id="TIGR03631">
    <property type="entry name" value="uS13_bact"/>
    <property type="match status" value="1"/>
</dbReference>
<comment type="caution">
    <text evidence="10">The sequence shown here is derived from an EMBL/GenBank/DDBJ whole genome shotgun (WGS) entry which is preliminary data.</text>
</comment>
<dbReference type="SUPFAM" id="SSF46946">
    <property type="entry name" value="S13-like H2TH domain"/>
    <property type="match status" value="1"/>
</dbReference>
<comment type="similarity">
    <text evidence="1 7 8">Belongs to the universal ribosomal protein uS13 family.</text>
</comment>
<dbReference type="GO" id="GO:0015935">
    <property type="term" value="C:small ribosomal subunit"/>
    <property type="evidence" value="ECO:0007669"/>
    <property type="project" value="TreeGrafter"/>
</dbReference>
<dbReference type="PANTHER" id="PTHR10871:SF1">
    <property type="entry name" value="SMALL RIBOSOMAL SUBUNIT PROTEIN US13M"/>
    <property type="match status" value="1"/>
</dbReference>
<dbReference type="InterPro" id="IPR010979">
    <property type="entry name" value="Ribosomal_uS13-like_H2TH"/>
</dbReference>
<keyword evidence="7" id="KW-0820">tRNA-binding</keyword>
<keyword evidence="2 7" id="KW-0699">rRNA-binding</keyword>
<dbReference type="PROSITE" id="PS50159">
    <property type="entry name" value="RIBOSOMAL_S13_2"/>
    <property type="match status" value="1"/>
</dbReference>
<evidence type="ECO:0000256" key="8">
    <source>
        <dbReference type="RuleBase" id="RU003830"/>
    </source>
</evidence>
<comment type="subunit">
    <text evidence="7">Part of the 30S ribosomal subunit. Forms a loose heterodimer with protein S19. Forms two bridges to the 50S subunit in the 70S ribosome.</text>
</comment>
<dbReference type="PATRIC" id="fig|1619112.3.peg.895"/>
<feature type="compositionally biased region" description="Basic residues" evidence="9">
    <location>
        <begin position="102"/>
        <end position="128"/>
    </location>
</feature>
<dbReference type="Proteomes" id="UP000034163">
    <property type="component" value="Unassembled WGS sequence"/>
</dbReference>
<evidence type="ECO:0000313" key="11">
    <source>
        <dbReference type="Proteomes" id="UP000034163"/>
    </source>
</evidence>
<proteinExistence type="inferred from homology"/>
<dbReference type="PIRSF" id="PIRSF002134">
    <property type="entry name" value="Ribosomal_S13"/>
    <property type="match status" value="1"/>
</dbReference>
<organism evidence="10 11">
    <name type="scientific">candidate division WWE3 bacterium GW2011_GWB1_41_6</name>
    <dbReference type="NCBI Taxonomy" id="1619112"/>
    <lineage>
        <taxon>Bacteria</taxon>
        <taxon>Katanobacteria</taxon>
    </lineage>
</organism>
<dbReference type="FunFam" id="1.10.8.50:FF:000001">
    <property type="entry name" value="30S ribosomal protein S13"/>
    <property type="match status" value="1"/>
</dbReference>
<dbReference type="EMBL" id="LCBS01000032">
    <property type="protein sequence ID" value="KKS15871.1"/>
    <property type="molecule type" value="Genomic_DNA"/>
</dbReference>
<dbReference type="Gene3D" id="4.10.910.10">
    <property type="entry name" value="30s ribosomal protein s13, domain 2"/>
    <property type="match status" value="1"/>
</dbReference>
<dbReference type="AlphaFoldDB" id="A0A0G0Z1J8"/>
<sequence>MARIAGVDIPNEKRIEVALTYVYGIGPAKSLKILNGAGINIDTRVKDLSDADLAKIRSTITELEIPVEGELRRVVTQNIRRLQEIQSYRGSRHKAGLPARGQRTRSNARTRKGKRKTVGGMKKKLAKK</sequence>
<dbReference type="GO" id="GO:0005829">
    <property type="term" value="C:cytosol"/>
    <property type="evidence" value="ECO:0007669"/>
    <property type="project" value="TreeGrafter"/>
</dbReference>
<feature type="region of interest" description="Disordered" evidence="9">
    <location>
        <begin position="87"/>
        <end position="128"/>
    </location>
</feature>
<name>A0A0G0Z1J8_UNCKA</name>
<evidence type="ECO:0000256" key="7">
    <source>
        <dbReference type="HAMAP-Rule" id="MF_01315"/>
    </source>
</evidence>
<dbReference type="InterPro" id="IPR001892">
    <property type="entry name" value="Ribosomal_uS13"/>
</dbReference>
<evidence type="ECO:0000256" key="3">
    <source>
        <dbReference type="ARBA" id="ARBA00022884"/>
    </source>
</evidence>
<dbReference type="GO" id="GO:0000049">
    <property type="term" value="F:tRNA binding"/>
    <property type="evidence" value="ECO:0007669"/>
    <property type="project" value="UniProtKB-UniRule"/>
</dbReference>